<comment type="function">
    <text evidence="7">Component of the eukaryotic translation initiation factor 3 (eIF-3) complex, which is involved in protein synthesis of a specialized repertoire of mRNAs and, together with other initiation factors, stimulates binding of mRNA and methionyl-tRNAi to the 40S ribosome. The eIF-3 complex specifically targets and initiates translation of a subset of mRNAs involved in cell proliferation.</text>
</comment>
<dbReference type="GO" id="GO:0003743">
    <property type="term" value="F:translation initiation factor activity"/>
    <property type="evidence" value="ECO:0007669"/>
    <property type="project" value="UniProtKB-UniRule"/>
</dbReference>
<keyword evidence="2 7" id="KW-0396">Initiation factor</keyword>
<keyword evidence="4" id="KW-0677">Repeat</keyword>
<keyword evidence="5 7" id="KW-0648">Protein biosynthesis</keyword>
<dbReference type="GO" id="GO:0001732">
    <property type="term" value="P:formation of cytoplasmic translation initiation complex"/>
    <property type="evidence" value="ECO:0007669"/>
    <property type="project" value="UniProtKB-UniRule"/>
</dbReference>
<dbReference type="PROSITE" id="PS50082">
    <property type="entry name" value="WD_REPEATS_2"/>
    <property type="match status" value="4"/>
</dbReference>
<dbReference type="PANTHER" id="PTHR19877:SF1">
    <property type="entry name" value="EUKARYOTIC TRANSLATION INITIATION FACTOR 3 SUBUNIT I"/>
    <property type="match status" value="1"/>
</dbReference>
<dbReference type="HAMAP" id="MF_03008">
    <property type="entry name" value="eIF3i"/>
    <property type="match status" value="1"/>
</dbReference>
<evidence type="ECO:0000313" key="9">
    <source>
        <dbReference type="Proteomes" id="UP000887566"/>
    </source>
</evidence>
<dbReference type="PROSITE" id="PS00678">
    <property type="entry name" value="WD_REPEATS_1"/>
    <property type="match status" value="1"/>
</dbReference>
<dbReference type="InterPro" id="IPR027525">
    <property type="entry name" value="eIF3i"/>
</dbReference>
<keyword evidence="9" id="KW-1185">Reference proteome</keyword>
<dbReference type="Gene3D" id="2.130.10.10">
    <property type="entry name" value="YVTN repeat-like/Quinoprotein amine dehydrogenase"/>
    <property type="match status" value="1"/>
</dbReference>
<proteinExistence type="inferred from homology"/>
<dbReference type="InterPro" id="IPR036322">
    <property type="entry name" value="WD40_repeat_dom_sf"/>
</dbReference>
<keyword evidence="1 7" id="KW-0963">Cytoplasm</keyword>
<evidence type="ECO:0000256" key="1">
    <source>
        <dbReference type="ARBA" id="ARBA00022490"/>
    </source>
</evidence>
<dbReference type="SUPFAM" id="SSF50978">
    <property type="entry name" value="WD40 repeat-like"/>
    <property type="match status" value="1"/>
</dbReference>
<dbReference type="GO" id="GO:0016282">
    <property type="term" value="C:eukaryotic 43S preinitiation complex"/>
    <property type="evidence" value="ECO:0007669"/>
    <property type="project" value="UniProtKB-UniRule"/>
</dbReference>
<dbReference type="InterPro" id="IPR019775">
    <property type="entry name" value="WD40_repeat_CS"/>
</dbReference>
<evidence type="ECO:0000256" key="6">
    <source>
        <dbReference type="ARBA" id="ARBA00038394"/>
    </source>
</evidence>
<evidence type="ECO:0000256" key="7">
    <source>
        <dbReference type="HAMAP-Rule" id="MF_03008"/>
    </source>
</evidence>
<comment type="similarity">
    <text evidence="7">Belongs to the eIF-3 subunit I family.</text>
</comment>
<evidence type="ECO:0000256" key="8">
    <source>
        <dbReference type="PROSITE-ProRule" id="PRU00221"/>
    </source>
</evidence>
<keyword evidence="3 8" id="KW-0853">WD repeat</keyword>
<reference evidence="10" key="1">
    <citation type="submission" date="2022-11" db="UniProtKB">
        <authorList>
            <consortium name="WormBaseParasite"/>
        </authorList>
    </citation>
    <scope>IDENTIFICATION</scope>
</reference>
<comment type="subunit">
    <text evidence="7">Component of the eukaryotic translation initiation factor 3 (eIF-3) complex.</text>
</comment>
<dbReference type="PANTHER" id="PTHR19877">
    <property type="entry name" value="EUKARYOTIC TRANSLATION INITIATION FACTOR 3 SUBUNIT I"/>
    <property type="match status" value="1"/>
</dbReference>
<dbReference type="Proteomes" id="UP000887566">
    <property type="component" value="Unplaced"/>
</dbReference>
<feature type="repeat" description="WD" evidence="8">
    <location>
        <begin position="48"/>
        <end position="89"/>
    </location>
</feature>
<dbReference type="SMART" id="SM00320">
    <property type="entry name" value="WD40"/>
    <property type="match status" value="6"/>
</dbReference>
<organism evidence="9 10">
    <name type="scientific">Plectus sambesii</name>
    <dbReference type="NCBI Taxonomy" id="2011161"/>
    <lineage>
        <taxon>Eukaryota</taxon>
        <taxon>Metazoa</taxon>
        <taxon>Ecdysozoa</taxon>
        <taxon>Nematoda</taxon>
        <taxon>Chromadorea</taxon>
        <taxon>Plectida</taxon>
        <taxon>Plectina</taxon>
        <taxon>Plectoidea</taxon>
        <taxon>Plectidae</taxon>
        <taxon>Plectus</taxon>
    </lineage>
</organism>
<dbReference type="PROSITE" id="PS50294">
    <property type="entry name" value="WD_REPEATS_REGION"/>
    <property type="match status" value="2"/>
</dbReference>
<name>A0A914XCG3_9BILA</name>
<dbReference type="AlphaFoldDB" id="A0A914XCG3"/>
<dbReference type="Pfam" id="PF24805">
    <property type="entry name" value="EIF3I"/>
    <property type="match status" value="1"/>
</dbReference>
<dbReference type="GO" id="GO:0003723">
    <property type="term" value="F:RNA binding"/>
    <property type="evidence" value="ECO:0007669"/>
    <property type="project" value="TreeGrafter"/>
</dbReference>
<dbReference type="WBParaSite" id="PSAMB.scaffold73size86561.g1504.t1">
    <property type="protein sequence ID" value="PSAMB.scaffold73size86561.g1504.t1"/>
    <property type="gene ID" value="PSAMB.scaffold73size86561.g1504"/>
</dbReference>
<dbReference type="InterPro" id="IPR001680">
    <property type="entry name" value="WD40_rpt"/>
</dbReference>
<comment type="similarity">
    <text evidence="6">Belongs to the WD repeat STRAP family.</text>
</comment>
<evidence type="ECO:0000256" key="5">
    <source>
        <dbReference type="ARBA" id="ARBA00022917"/>
    </source>
</evidence>
<comment type="subcellular location">
    <subcellularLocation>
        <location evidence="7">Cytoplasm</location>
    </subcellularLocation>
</comment>
<dbReference type="GO" id="GO:0033290">
    <property type="term" value="C:eukaryotic 48S preinitiation complex"/>
    <property type="evidence" value="ECO:0007669"/>
    <property type="project" value="UniProtKB-UniRule"/>
</dbReference>
<dbReference type="InterPro" id="IPR015943">
    <property type="entry name" value="WD40/YVTN_repeat-like_dom_sf"/>
</dbReference>
<feature type="repeat" description="WD" evidence="8">
    <location>
        <begin position="6"/>
        <end position="47"/>
    </location>
</feature>
<sequence length="431" mass="47644">MRPLALKGHERALTRIRLNREGDLLFSASKDKFPAVWYTENGERLGTYNGHNGVVWDLDVSWDSRRLLTGSGDNTCKLWDTQTGTELCTIKSNTTVRAVGFSYSAEQFFFTNAKQMQHGAALNLFDARDPSQINDGVPFKQYPFASQANAALWSQLDDTIVTGHDGGLISQFDLRSSGVEPVNFVNDAHRYAVTDLQLSQDQTMLISSSRDKTARLFDAQTLEVHKLYKSERPVNSAAISPTRDHIVLGGGEDAMTVTQTAVSAGHFEAKFYHMVFEDEFARVKGHFGPINTLAFHPDGRVFLSGGEDGYIRIQEFDEDYLEFDFDSVSRSISVVCAPACERLRRADARLRAWNRLTSGPASRPVTSTDAVRAARASSSPSYFDWTRRCLGPQIESPSTRRPSVELSSSAVSISPTTGALYPGTLVQCASV</sequence>
<feature type="repeat" description="WD" evidence="8">
    <location>
        <begin position="283"/>
        <end position="313"/>
    </location>
</feature>
<feature type="repeat" description="WD" evidence="8">
    <location>
        <begin position="186"/>
        <end position="227"/>
    </location>
</feature>
<accession>A0A914XCG3</accession>
<evidence type="ECO:0000256" key="2">
    <source>
        <dbReference type="ARBA" id="ARBA00022540"/>
    </source>
</evidence>
<evidence type="ECO:0000313" key="10">
    <source>
        <dbReference type="WBParaSite" id="PSAMB.scaffold73size86561.g1504.t1"/>
    </source>
</evidence>
<protein>
    <recommendedName>
        <fullName evidence="7">Eukaryotic translation initiation factor 3 subunit I</fullName>
        <shortName evidence="7">eIF3i</shortName>
    </recommendedName>
</protein>
<evidence type="ECO:0000256" key="3">
    <source>
        <dbReference type="ARBA" id="ARBA00022574"/>
    </source>
</evidence>
<evidence type="ECO:0000256" key="4">
    <source>
        <dbReference type="ARBA" id="ARBA00022737"/>
    </source>
</evidence>
<dbReference type="GO" id="GO:0071541">
    <property type="term" value="C:eukaryotic translation initiation factor 3 complex, eIF3m"/>
    <property type="evidence" value="ECO:0007669"/>
    <property type="project" value="TreeGrafter"/>
</dbReference>